<proteinExistence type="predicted"/>
<dbReference type="AlphaFoldDB" id="A0A6M4NQZ1"/>
<keyword evidence="1" id="KW-0472">Membrane</keyword>
<organism evidence="2">
    <name type="scientific">uncultured Alphaproteobacteria bacterium</name>
    <dbReference type="NCBI Taxonomy" id="91750"/>
    <lineage>
        <taxon>Bacteria</taxon>
        <taxon>Pseudomonadati</taxon>
        <taxon>Pseudomonadota</taxon>
        <taxon>Alphaproteobacteria</taxon>
        <taxon>environmental samples</taxon>
    </lineage>
</organism>
<feature type="transmembrane region" description="Helical" evidence="1">
    <location>
        <begin position="87"/>
        <end position="104"/>
    </location>
</feature>
<evidence type="ECO:0000256" key="1">
    <source>
        <dbReference type="SAM" id="Phobius"/>
    </source>
</evidence>
<reference evidence="2" key="1">
    <citation type="submission" date="2020-01" db="EMBL/GenBank/DDBJ databases">
        <title>Gastrointestinal microbiota of LL stock colony Peromyscus leucopus.</title>
        <authorList>
            <person name="Milovic A."/>
            <person name="Bassam K."/>
            <person name="Keay E."/>
            <person name="Barbour A.G."/>
        </authorList>
    </citation>
    <scope>NUCLEOTIDE SEQUENCE</scope>
    <source>
        <strain evidence="2">LL90</strain>
    </source>
</reference>
<evidence type="ECO:0000313" key="2">
    <source>
        <dbReference type="EMBL" id="QJR98225.1"/>
    </source>
</evidence>
<keyword evidence="1" id="KW-0812">Transmembrane</keyword>
<feature type="transmembrane region" description="Helical" evidence="1">
    <location>
        <begin position="58"/>
        <end position="75"/>
    </location>
</feature>
<evidence type="ECO:0008006" key="3">
    <source>
        <dbReference type="Google" id="ProtNLM"/>
    </source>
</evidence>
<name>A0A6M4NQZ1_9PROT</name>
<dbReference type="EMBL" id="MN990729">
    <property type="protein sequence ID" value="QJR98225.1"/>
    <property type="molecule type" value="Genomic_DNA"/>
</dbReference>
<feature type="transmembrane region" description="Helical" evidence="1">
    <location>
        <begin position="157"/>
        <end position="176"/>
    </location>
</feature>
<keyword evidence="1" id="KW-1133">Transmembrane helix</keyword>
<protein>
    <recommendedName>
        <fullName evidence="3">DUF4234 domain-containing protein</fullName>
    </recommendedName>
</protein>
<feature type="transmembrane region" description="Helical" evidence="1">
    <location>
        <begin position="110"/>
        <end position="128"/>
    </location>
</feature>
<gene>
    <name evidence="2" type="ORF">PlAlph_2300</name>
</gene>
<feature type="transmembrane region" description="Helical" evidence="1">
    <location>
        <begin position="14"/>
        <end position="38"/>
    </location>
</feature>
<accession>A0A6M4NQZ1</accession>
<sequence length="322" mass="37813">MKKQQKQTKTSDKICFFAISSTRVFWLNILSLGFYQLYWFYKNWQILRSSGIKANPTIRAWIFPFFFVFPLFMNIKNTISPDRLTHIFLWFAPCLFIIDSLLSIFMPDEILIWLLIEITVIILTSFIMRRIQNAINKHNSDNNPQITLRKKPTVGEIVTVILLPALILISCSYSYIKAYNLYKNIIAIDEPQNFMTAVTFKHLSVYPFVCEQQGYIMKNYQQEFLRAYADEIEIYEQDLRKQKTNMTEAWQKQPQNVITFIINLTFQELEEAGTTMTEIAQALEKKTISPKEACAILDRTAAIFFEKNITLKNNIQNKIKSL</sequence>